<dbReference type="Proteomes" id="UP001632038">
    <property type="component" value="Unassembled WGS sequence"/>
</dbReference>
<keyword evidence="3" id="KW-1185">Reference proteome</keyword>
<comment type="caution">
    <text evidence="2">The sequence shown here is derived from an EMBL/GenBank/DDBJ whole genome shotgun (WGS) entry which is preliminary data.</text>
</comment>
<accession>A0ABD3E4N6</accession>
<organism evidence="2 3">
    <name type="scientific">Castilleja foliolosa</name>
    <dbReference type="NCBI Taxonomy" id="1961234"/>
    <lineage>
        <taxon>Eukaryota</taxon>
        <taxon>Viridiplantae</taxon>
        <taxon>Streptophyta</taxon>
        <taxon>Embryophyta</taxon>
        <taxon>Tracheophyta</taxon>
        <taxon>Spermatophyta</taxon>
        <taxon>Magnoliopsida</taxon>
        <taxon>eudicotyledons</taxon>
        <taxon>Gunneridae</taxon>
        <taxon>Pentapetalae</taxon>
        <taxon>asterids</taxon>
        <taxon>lamiids</taxon>
        <taxon>Lamiales</taxon>
        <taxon>Orobanchaceae</taxon>
        <taxon>Pedicularideae</taxon>
        <taxon>Castillejinae</taxon>
        <taxon>Castilleja</taxon>
    </lineage>
</organism>
<evidence type="ECO:0000313" key="2">
    <source>
        <dbReference type="EMBL" id="KAL3649446.1"/>
    </source>
</evidence>
<proteinExistence type="predicted"/>
<dbReference type="AlphaFoldDB" id="A0ABD3E4N6"/>
<name>A0ABD3E4N6_9LAMI</name>
<evidence type="ECO:0000313" key="3">
    <source>
        <dbReference type="Proteomes" id="UP001632038"/>
    </source>
</evidence>
<feature type="chain" id="PRO_5044765620" evidence="1">
    <location>
        <begin position="24"/>
        <end position="103"/>
    </location>
</feature>
<dbReference type="EMBL" id="JAVIJP010000007">
    <property type="protein sequence ID" value="KAL3649446.1"/>
    <property type="molecule type" value="Genomic_DNA"/>
</dbReference>
<protein>
    <submittedName>
        <fullName evidence="2">Uncharacterized protein</fullName>
    </submittedName>
</protein>
<gene>
    <name evidence="2" type="ORF">CASFOL_005849</name>
</gene>
<sequence length="103" mass="11464">MASILSSLLIVLFCINSFHLCKCISPSFGVVNMNMAEKTQPLITKENEKLNPSRVSTLQPEEKYSINKMINSEATRKGVEQELGFDLDYVPPKTNPPIHNPGS</sequence>
<feature type="signal peptide" evidence="1">
    <location>
        <begin position="1"/>
        <end position="23"/>
    </location>
</feature>
<keyword evidence="1" id="KW-0732">Signal</keyword>
<evidence type="ECO:0000256" key="1">
    <source>
        <dbReference type="SAM" id="SignalP"/>
    </source>
</evidence>
<reference evidence="3" key="1">
    <citation type="journal article" date="2024" name="IScience">
        <title>Strigolactones Initiate the Formation of Haustorium-like Structures in Castilleja.</title>
        <authorList>
            <person name="Buerger M."/>
            <person name="Peterson D."/>
            <person name="Chory J."/>
        </authorList>
    </citation>
    <scope>NUCLEOTIDE SEQUENCE [LARGE SCALE GENOMIC DNA]</scope>
</reference>